<evidence type="ECO:0000259" key="1">
    <source>
        <dbReference type="PROSITE" id="PS50943"/>
    </source>
</evidence>
<reference evidence="2 3" key="1">
    <citation type="submission" date="2023-03" db="EMBL/GenBank/DDBJ databases">
        <authorList>
            <person name="Kaur S."/>
            <person name="Espinosa-Saiz D."/>
            <person name="Velazquez E."/>
            <person name="Menendez E."/>
            <person name="diCenzo G.C."/>
        </authorList>
    </citation>
    <scope>NUCLEOTIDE SEQUENCE [LARGE SCALE GENOMIC DNA]</scope>
    <source>
        <strain evidence="2 3">LMG 27395</strain>
    </source>
</reference>
<protein>
    <submittedName>
        <fullName evidence="2">Helix-turn-helix domain-containing protein</fullName>
    </submittedName>
</protein>
<evidence type="ECO:0000313" key="3">
    <source>
        <dbReference type="Proteomes" id="UP001235547"/>
    </source>
</evidence>
<dbReference type="Gene3D" id="1.10.260.40">
    <property type="entry name" value="lambda repressor-like DNA-binding domains"/>
    <property type="match status" value="1"/>
</dbReference>
<dbReference type="PROSITE" id="PS50943">
    <property type="entry name" value="HTH_CROC1"/>
    <property type="match status" value="1"/>
</dbReference>
<dbReference type="SMART" id="SM00530">
    <property type="entry name" value="HTH_XRE"/>
    <property type="match status" value="1"/>
</dbReference>
<dbReference type="InterPro" id="IPR010982">
    <property type="entry name" value="Lambda_DNA-bd_dom_sf"/>
</dbReference>
<dbReference type="InterPro" id="IPR001387">
    <property type="entry name" value="Cro/C1-type_HTH"/>
</dbReference>
<dbReference type="Pfam" id="PF13560">
    <property type="entry name" value="HTH_31"/>
    <property type="match status" value="1"/>
</dbReference>
<sequence length="175" mass="19546">MQYTGWALRRLRILRGMKQSHVAELLSVTQATMSRWECGVLTPSESQQMALARLFETVTTSSADAALKRLVETSTSKVHLICDRSHRLLAASPARRSEWRRDMLGTPIFRYASPEIRKTETDLANLGWHEGRMASLIVDTGPNADDDVPIVAGRVLWERMPLAEGATGRLVTTLT</sequence>
<evidence type="ECO:0000313" key="2">
    <source>
        <dbReference type="EMBL" id="WEX84391.1"/>
    </source>
</evidence>
<dbReference type="EMBL" id="CP120371">
    <property type="protein sequence ID" value="WEX84391.1"/>
    <property type="molecule type" value="Genomic_DNA"/>
</dbReference>
<accession>A0ABY8D0H3</accession>
<proteinExistence type="predicted"/>
<dbReference type="Proteomes" id="UP001235547">
    <property type="component" value="Chromosome 1"/>
</dbReference>
<keyword evidence="3" id="KW-1185">Reference proteome</keyword>
<dbReference type="CDD" id="cd00093">
    <property type="entry name" value="HTH_XRE"/>
    <property type="match status" value="1"/>
</dbReference>
<feature type="domain" description="HTH cro/C1-type" evidence="1">
    <location>
        <begin position="8"/>
        <end position="63"/>
    </location>
</feature>
<dbReference type="RefSeq" id="WP_280735316.1">
    <property type="nucleotide sequence ID" value="NZ_CP120368.1"/>
</dbReference>
<name>A0ABY8D0H3_9HYPH</name>
<gene>
    <name evidence="2" type="ORF">PYH38_003263</name>
</gene>
<dbReference type="SUPFAM" id="SSF47413">
    <property type="entry name" value="lambda repressor-like DNA-binding domains"/>
    <property type="match status" value="1"/>
</dbReference>
<organism evidence="2 3">
    <name type="scientific">Sinorhizobium numidicum</name>
    <dbReference type="NCBI Taxonomy" id="680248"/>
    <lineage>
        <taxon>Bacteria</taxon>
        <taxon>Pseudomonadati</taxon>
        <taxon>Pseudomonadota</taxon>
        <taxon>Alphaproteobacteria</taxon>
        <taxon>Hyphomicrobiales</taxon>
        <taxon>Rhizobiaceae</taxon>
        <taxon>Sinorhizobium/Ensifer group</taxon>
        <taxon>Sinorhizobium</taxon>
    </lineage>
</organism>